<dbReference type="KEGG" id="tki:TKV_c09860"/>
<dbReference type="EMBL" id="CP009170">
    <property type="protein sequence ID" value="AIS52163.1"/>
    <property type="molecule type" value="Genomic_DNA"/>
</dbReference>
<dbReference type="eggNOG" id="ENOG502ZVI1">
    <property type="taxonomic scope" value="Bacteria"/>
</dbReference>
<accession>A0A097AQS6</accession>
<reference evidence="2" key="1">
    <citation type="journal article" date="2015" name="Genome Announc.">
        <title>Whole-Genome Sequences of 80 Environmental and Clinical Isolates of Burkholderia pseudomallei.</title>
        <authorList>
            <person name="Johnson S.L."/>
            <person name="Baker A.L."/>
            <person name="Chain P.S."/>
            <person name="Currie B.J."/>
            <person name="Daligault H.E."/>
            <person name="Davenport K.W."/>
            <person name="Davis C.B."/>
            <person name="Inglis T.J."/>
            <person name="Kaestli M."/>
            <person name="Koren S."/>
            <person name="Mayo M."/>
            <person name="Merritt A.J."/>
            <person name="Price E.P."/>
            <person name="Sarovich D.S."/>
            <person name="Warner J."/>
            <person name="Rosovitz M.J."/>
        </authorList>
    </citation>
    <scope>NUCLEOTIDE SEQUENCE [LARGE SCALE GENOMIC DNA]</scope>
    <source>
        <strain evidence="2">DSM 2030</strain>
    </source>
</reference>
<name>A0A097AQS6_THEKI</name>
<proteinExistence type="predicted"/>
<keyword evidence="2" id="KW-1185">Reference proteome</keyword>
<dbReference type="Proteomes" id="UP000029669">
    <property type="component" value="Chromosome"/>
</dbReference>
<organism evidence="1 2">
    <name type="scientific">Thermoanaerobacter kivui</name>
    <name type="common">Acetogenium kivui</name>
    <dbReference type="NCBI Taxonomy" id="2325"/>
    <lineage>
        <taxon>Bacteria</taxon>
        <taxon>Bacillati</taxon>
        <taxon>Bacillota</taxon>
        <taxon>Clostridia</taxon>
        <taxon>Thermoanaerobacterales</taxon>
        <taxon>Thermoanaerobacteraceae</taxon>
        <taxon>Thermoanaerobacter</taxon>
    </lineage>
</organism>
<evidence type="ECO:0000313" key="1">
    <source>
        <dbReference type="EMBL" id="AIS52163.1"/>
    </source>
</evidence>
<dbReference type="STRING" id="2325.TKV_c09860"/>
<dbReference type="AlphaFoldDB" id="A0A097AQS6"/>
<protein>
    <submittedName>
        <fullName evidence="1">Uncharacterized protein</fullName>
    </submittedName>
</protein>
<gene>
    <name evidence="1" type="ORF">TKV_c09860</name>
</gene>
<dbReference type="RefSeq" id="WP_049684959.1">
    <property type="nucleotide sequence ID" value="NZ_CP009170.1"/>
</dbReference>
<evidence type="ECO:0000313" key="2">
    <source>
        <dbReference type="Proteomes" id="UP000029669"/>
    </source>
</evidence>
<sequence>MRLKRTKERKKEIRKRRLVIFAFLLYIVIMIAGLIMADSSFNEIAIGVKKVNIFGIYRQDQNVNFKFFGKETAIDIGKILDQLKVFSQNRF</sequence>
<dbReference type="OrthoDB" id="9890182at2"/>
<dbReference type="HOGENOM" id="CLU_2426007_0_0_9"/>